<dbReference type="RefSeq" id="XP_024739027.1">
    <property type="nucleotide sequence ID" value="XM_024888440.1"/>
</dbReference>
<proteinExistence type="predicted"/>
<evidence type="ECO:0000256" key="1">
    <source>
        <dbReference type="SAM" id="MobiDB-lite"/>
    </source>
</evidence>
<feature type="region of interest" description="Disordered" evidence="1">
    <location>
        <begin position="32"/>
        <end position="54"/>
    </location>
</feature>
<dbReference type="GeneID" id="36596516"/>
<evidence type="ECO:0000313" key="2">
    <source>
        <dbReference type="EMBL" id="PMD62123.1"/>
    </source>
</evidence>
<dbReference type="OrthoDB" id="10457579at2759"/>
<name>A0A2J6TGH6_9HELO</name>
<organism evidence="2 3">
    <name type="scientific">Hyaloscypha bicolor E</name>
    <dbReference type="NCBI Taxonomy" id="1095630"/>
    <lineage>
        <taxon>Eukaryota</taxon>
        <taxon>Fungi</taxon>
        <taxon>Dikarya</taxon>
        <taxon>Ascomycota</taxon>
        <taxon>Pezizomycotina</taxon>
        <taxon>Leotiomycetes</taxon>
        <taxon>Helotiales</taxon>
        <taxon>Hyaloscyphaceae</taxon>
        <taxon>Hyaloscypha</taxon>
        <taxon>Hyaloscypha bicolor</taxon>
    </lineage>
</organism>
<accession>A0A2J6TGH6</accession>
<dbReference type="InParanoid" id="A0A2J6TGH6"/>
<sequence>MPGPFLKHAHAAKPQAPFPLVPSSHLTHAFPLPTKPLPPKLPAHPPPPQTASPRKSFWSWLHKTWDRIRNAIKKINIKITIPWNVLEDWINKMADGWTVQQDPNDSQAVDVIPSVAAAKAGAQAYKWKAPVMVSRPPVEECGVATAPGKPVKVCP</sequence>
<evidence type="ECO:0000313" key="3">
    <source>
        <dbReference type="Proteomes" id="UP000235371"/>
    </source>
</evidence>
<dbReference type="EMBL" id="KZ613785">
    <property type="protein sequence ID" value="PMD62123.1"/>
    <property type="molecule type" value="Genomic_DNA"/>
</dbReference>
<keyword evidence="3" id="KW-1185">Reference proteome</keyword>
<reference evidence="2 3" key="1">
    <citation type="submission" date="2016-04" db="EMBL/GenBank/DDBJ databases">
        <title>A degradative enzymes factory behind the ericoid mycorrhizal symbiosis.</title>
        <authorList>
            <consortium name="DOE Joint Genome Institute"/>
            <person name="Martino E."/>
            <person name="Morin E."/>
            <person name="Grelet G."/>
            <person name="Kuo A."/>
            <person name="Kohler A."/>
            <person name="Daghino S."/>
            <person name="Barry K."/>
            <person name="Choi C."/>
            <person name="Cichocki N."/>
            <person name="Clum A."/>
            <person name="Copeland A."/>
            <person name="Hainaut M."/>
            <person name="Haridas S."/>
            <person name="Labutti K."/>
            <person name="Lindquist E."/>
            <person name="Lipzen A."/>
            <person name="Khouja H.-R."/>
            <person name="Murat C."/>
            <person name="Ohm R."/>
            <person name="Olson A."/>
            <person name="Spatafora J."/>
            <person name="Veneault-Fourrey C."/>
            <person name="Henrissat B."/>
            <person name="Grigoriev I."/>
            <person name="Martin F."/>
            <person name="Perotto S."/>
        </authorList>
    </citation>
    <scope>NUCLEOTIDE SEQUENCE [LARGE SCALE GENOMIC DNA]</scope>
    <source>
        <strain evidence="2 3">E</strain>
    </source>
</reference>
<protein>
    <submittedName>
        <fullName evidence="2">Uncharacterized protein</fullName>
    </submittedName>
</protein>
<feature type="compositionally biased region" description="Pro residues" evidence="1">
    <location>
        <begin position="33"/>
        <end position="50"/>
    </location>
</feature>
<dbReference type="Proteomes" id="UP000235371">
    <property type="component" value="Unassembled WGS sequence"/>
</dbReference>
<dbReference type="AlphaFoldDB" id="A0A2J6TGH6"/>
<gene>
    <name evidence="2" type="ORF">K444DRAFT_718961</name>
</gene>